<dbReference type="EMBL" id="CP017812">
    <property type="protein sequence ID" value="AOZ72552.1"/>
    <property type="molecule type" value="Genomic_DNA"/>
</dbReference>
<evidence type="ECO:0000256" key="1">
    <source>
        <dbReference type="SAM" id="MobiDB-lite"/>
    </source>
</evidence>
<dbReference type="RefSeq" id="WP_071164018.1">
    <property type="nucleotide sequence ID" value="NZ_CP017812.1"/>
</dbReference>
<proteinExistence type="predicted"/>
<name>A0A1D9MJU0_9ACTO</name>
<dbReference type="STRING" id="1912795.BK816_03935"/>
<organism evidence="2 3">
    <name type="scientific">Boudabousia tangfeifanii</name>
    <dbReference type="NCBI Taxonomy" id="1912795"/>
    <lineage>
        <taxon>Bacteria</taxon>
        <taxon>Bacillati</taxon>
        <taxon>Actinomycetota</taxon>
        <taxon>Actinomycetes</taxon>
        <taxon>Actinomycetales</taxon>
        <taxon>Actinomycetaceae</taxon>
        <taxon>Boudabousia</taxon>
    </lineage>
</organism>
<evidence type="ECO:0000313" key="3">
    <source>
        <dbReference type="Proteomes" id="UP000176288"/>
    </source>
</evidence>
<gene>
    <name evidence="2" type="ORF">BK816_03935</name>
</gene>
<protein>
    <recommendedName>
        <fullName evidence="4">DNA primase</fullName>
    </recommendedName>
</protein>
<dbReference type="AlphaFoldDB" id="A0A1D9MJU0"/>
<feature type="compositionally biased region" description="Acidic residues" evidence="1">
    <location>
        <begin position="90"/>
        <end position="126"/>
    </location>
</feature>
<accession>A0A1D9MJU0</accession>
<evidence type="ECO:0000313" key="2">
    <source>
        <dbReference type="EMBL" id="AOZ72552.1"/>
    </source>
</evidence>
<evidence type="ECO:0008006" key="4">
    <source>
        <dbReference type="Google" id="ProtNLM"/>
    </source>
</evidence>
<feature type="region of interest" description="Disordered" evidence="1">
    <location>
        <begin position="89"/>
        <end position="126"/>
    </location>
</feature>
<sequence length="126" mass="14732">MENIDSRQALEALVNALEAHYECASHAADQDKLEAAEIELRDAFFTYDDLLFTEFDTELPFEMLEDVDEDVDYVLLDEDGDETTVIFGYVDEDDDDDYEVEELDDEDFDDEYDDDDDYDDEDDDED</sequence>
<dbReference type="OrthoDB" id="3268659at2"/>
<dbReference type="KEGG" id="avu:BK816_03935"/>
<dbReference type="Proteomes" id="UP000176288">
    <property type="component" value="Chromosome"/>
</dbReference>
<keyword evidence="3" id="KW-1185">Reference proteome</keyword>
<reference evidence="2 3" key="1">
    <citation type="submission" date="2016-10" db="EMBL/GenBank/DDBJ databases">
        <title>Actinomyces aegypiusis sp. nov., isolated from the Aegypius monachus in Qinghai Tibet Plateau China.</title>
        <authorList>
            <person name="Wang Y."/>
        </authorList>
    </citation>
    <scope>NUCLEOTIDE SEQUENCE [LARGE SCALE GENOMIC DNA]</scope>
    <source>
        <strain evidence="2 3">VUL4_3</strain>
    </source>
</reference>